<evidence type="ECO:0000313" key="2">
    <source>
        <dbReference type="Proteomes" id="UP000326950"/>
    </source>
</evidence>
<proteinExistence type="predicted"/>
<gene>
    <name evidence="1" type="ORF">BDV40DRAFT_298089</name>
</gene>
<evidence type="ECO:0008006" key="3">
    <source>
        <dbReference type="Google" id="ProtNLM"/>
    </source>
</evidence>
<reference evidence="1 2" key="1">
    <citation type="submission" date="2019-04" db="EMBL/GenBank/DDBJ databases">
        <title>Friends and foes A comparative genomics study of 23 Aspergillus species from section Flavi.</title>
        <authorList>
            <consortium name="DOE Joint Genome Institute"/>
            <person name="Kjaerbolling I."/>
            <person name="Vesth T."/>
            <person name="Frisvad J.C."/>
            <person name="Nybo J.L."/>
            <person name="Theobald S."/>
            <person name="Kildgaard S."/>
            <person name="Isbrandt T."/>
            <person name="Kuo A."/>
            <person name="Sato A."/>
            <person name="Lyhne E.K."/>
            <person name="Kogle M.E."/>
            <person name="Wiebenga A."/>
            <person name="Kun R.S."/>
            <person name="Lubbers R.J."/>
            <person name="Makela M.R."/>
            <person name="Barry K."/>
            <person name="Chovatia M."/>
            <person name="Clum A."/>
            <person name="Daum C."/>
            <person name="Haridas S."/>
            <person name="He G."/>
            <person name="LaButti K."/>
            <person name="Lipzen A."/>
            <person name="Mondo S."/>
            <person name="Riley R."/>
            <person name="Salamov A."/>
            <person name="Simmons B.A."/>
            <person name="Magnuson J.K."/>
            <person name="Henrissat B."/>
            <person name="Mortensen U.H."/>
            <person name="Larsen T.O."/>
            <person name="Devries R.P."/>
            <person name="Grigoriev I.V."/>
            <person name="Machida M."/>
            <person name="Baker S.E."/>
            <person name="Andersen M.R."/>
        </authorList>
    </citation>
    <scope>NUCLEOTIDE SEQUENCE [LARGE SCALE GENOMIC DNA]</scope>
    <source>
        <strain evidence="1 2">CBS 117626</strain>
    </source>
</reference>
<dbReference type="SUPFAM" id="SSF50405">
    <property type="entry name" value="Actin-crosslinking proteins"/>
    <property type="match status" value="1"/>
</dbReference>
<accession>A0A5N6V1E8</accession>
<dbReference type="CDD" id="cd00257">
    <property type="entry name" value="beta-trefoil_FSCN-like"/>
    <property type="match status" value="1"/>
</dbReference>
<evidence type="ECO:0000313" key="1">
    <source>
        <dbReference type="EMBL" id="KAE8164769.1"/>
    </source>
</evidence>
<dbReference type="EMBL" id="ML738605">
    <property type="protein sequence ID" value="KAE8164769.1"/>
    <property type="molecule type" value="Genomic_DNA"/>
</dbReference>
<dbReference type="InterPro" id="IPR008999">
    <property type="entry name" value="Actin-crosslinking"/>
</dbReference>
<organism evidence="1 2">
    <name type="scientific">Aspergillus tamarii</name>
    <dbReference type="NCBI Taxonomy" id="41984"/>
    <lineage>
        <taxon>Eukaryota</taxon>
        <taxon>Fungi</taxon>
        <taxon>Dikarya</taxon>
        <taxon>Ascomycota</taxon>
        <taxon>Pezizomycotina</taxon>
        <taxon>Eurotiomycetes</taxon>
        <taxon>Eurotiomycetidae</taxon>
        <taxon>Eurotiales</taxon>
        <taxon>Aspergillaceae</taxon>
        <taxon>Aspergillus</taxon>
        <taxon>Aspergillus subgen. Circumdati</taxon>
    </lineage>
</organism>
<dbReference type="AlphaFoldDB" id="A0A5N6V1E8"/>
<sequence>MPEISDLEPRHPYRIQADGLYVTLTSENGDVQVKPDYKHEERFHEQIWTLEPAIGGTFGFRGTNSKFLGVNNYGHVGASVDIIREWERFSFERTENGYYFVVYWRDSKHYLFKPPNEEYLEATPHIGDATPMTIEDLL</sequence>
<dbReference type="Gene3D" id="2.80.10.50">
    <property type="match status" value="1"/>
</dbReference>
<name>A0A5N6V1E8_ASPTM</name>
<protein>
    <recommendedName>
        <fullName evidence="3">Ricin B lectin domain-containing protein</fullName>
    </recommendedName>
</protein>
<keyword evidence="2" id="KW-1185">Reference proteome</keyword>
<dbReference type="Proteomes" id="UP000326950">
    <property type="component" value="Unassembled WGS sequence"/>
</dbReference>